<keyword evidence="1" id="KW-1185">Reference proteome</keyword>
<dbReference type="InterPro" id="IPR004981">
    <property type="entry name" value="Trp_2_3_dOase"/>
</dbReference>
<name>A0A8B7PKG0_HYAAZ</name>
<dbReference type="OrthoDB" id="447477at2759"/>
<dbReference type="PANTHER" id="PTHR10138:SF0">
    <property type="entry name" value="TRYPTOPHAN 2,3-DIOXYGENASE"/>
    <property type="match status" value="1"/>
</dbReference>
<proteinExistence type="predicted"/>
<dbReference type="PANTHER" id="PTHR10138">
    <property type="entry name" value="TRYPTOPHAN 2,3-DIOXYGENASE"/>
    <property type="match status" value="1"/>
</dbReference>
<dbReference type="SUPFAM" id="SSF140959">
    <property type="entry name" value="Indolic compounds 2,3-dioxygenase-like"/>
    <property type="match status" value="1"/>
</dbReference>
<dbReference type="Pfam" id="PF03301">
    <property type="entry name" value="Trp_dioxygenase"/>
    <property type="match status" value="1"/>
</dbReference>
<dbReference type="Proteomes" id="UP000694843">
    <property type="component" value="Unplaced"/>
</dbReference>
<dbReference type="Gene3D" id="1.10.287.3810">
    <property type="match status" value="1"/>
</dbReference>
<dbReference type="Gene3D" id="1.20.58.480">
    <property type="match status" value="1"/>
</dbReference>
<dbReference type="AlphaFoldDB" id="A0A8B7PKG0"/>
<dbReference type="RefSeq" id="XP_018025922.1">
    <property type="nucleotide sequence ID" value="XM_018170433.2"/>
</dbReference>
<accession>A0A8B7PKG0</accession>
<protein>
    <submittedName>
        <fullName evidence="2">Tryptophan 2,3-dioxygenase</fullName>
    </submittedName>
</protein>
<evidence type="ECO:0000313" key="2">
    <source>
        <dbReference type="RefSeq" id="XP_018025922.1"/>
    </source>
</evidence>
<dbReference type="InterPro" id="IPR037217">
    <property type="entry name" value="Trp/Indoleamine_2_3_dOase-like"/>
</dbReference>
<dbReference type="GO" id="GO:0004833">
    <property type="term" value="F:L-tryptophan 2,3-dioxygenase activity"/>
    <property type="evidence" value="ECO:0007669"/>
    <property type="project" value="InterPro"/>
</dbReference>
<organism evidence="1 2">
    <name type="scientific">Hyalella azteca</name>
    <name type="common">Amphipod</name>
    <dbReference type="NCBI Taxonomy" id="294128"/>
    <lineage>
        <taxon>Eukaryota</taxon>
        <taxon>Metazoa</taxon>
        <taxon>Ecdysozoa</taxon>
        <taxon>Arthropoda</taxon>
        <taxon>Crustacea</taxon>
        <taxon>Multicrustacea</taxon>
        <taxon>Malacostraca</taxon>
        <taxon>Eumalacostraca</taxon>
        <taxon>Peracarida</taxon>
        <taxon>Amphipoda</taxon>
        <taxon>Senticaudata</taxon>
        <taxon>Talitrida</taxon>
        <taxon>Talitroidea</taxon>
        <taxon>Hyalellidae</taxon>
        <taxon>Hyalella</taxon>
    </lineage>
</organism>
<dbReference type="GO" id="GO:0019441">
    <property type="term" value="P:L-tryptophan catabolic process to kynurenine"/>
    <property type="evidence" value="ECO:0007669"/>
    <property type="project" value="InterPro"/>
</dbReference>
<dbReference type="GeneID" id="108681410"/>
<evidence type="ECO:0000313" key="1">
    <source>
        <dbReference type="Proteomes" id="UP000694843"/>
    </source>
</evidence>
<dbReference type="GO" id="GO:0020037">
    <property type="term" value="F:heme binding"/>
    <property type="evidence" value="ECO:0007669"/>
    <property type="project" value="InterPro"/>
</dbReference>
<reference evidence="2" key="1">
    <citation type="submission" date="2025-08" db="UniProtKB">
        <authorList>
            <consortium name="RefSeq"/>
        </authorList>
    </citation>
    <scope>IDENTIFICATION</scope>
    <source>
        <tissue evidence="2">Whole organism</tissue>
    </source>
</reference>
<dbReference type="GO" id="GO:0019442">
    <property type="term" value="P:L-tryptophan catabolic process to acetyl-CoA"/>
    <property type="evidence" value="ECO:0007669"/>
    <property type="project" value="TreeGrafter"/>
</dbReference>
<dbReference type="KEGG" id="hazt:108681410"/>
<gene>
    <name evidence="2" type="primary">LOC108681410</name>
</gene>
<dbReference type="GO" id="GO:0046872">
    <property type="term" value="F:metal ion binding"/>
    <property type="evidence" value="ECO:0007669"/>
    <property type="project" value="InterPro"/>
</dbReference>
<sequence length="376" mass="43189">MACPFMAAQQPDNNCDNDLQGNQEMHYRTYLGLDNLLSLNKPVTEKLGNLCHDEHLFITVHQVFELWFKQILKELGSVMELLKDHLSLPLAVRRLERATQILEHTTTQFPLLESMTPLDFKEFRDHLAPASGFQSHQFRYIENIVGVRPKDRIPFNRTDYRFYLRGNDDILEKLDSTESEPTLLLAVNSWLEEIYDRDNSGERFWLTYQQALKNFIDNKPGEAQKAAAAGQFESLLQETAYAECLERGERRLSYKAFKGALLVTMLCDEADYCEPYRFVKLLVKFDITLTKWRFQHLMMVQQQIGPTAKGLGGGAVVPYLKATLSDSYKAFLDLSRVTSLLLPRSLLKEAATLVQEQSVLEVVEGSREITAEDHNN</sequence>